<dbReference type="InterPro" id="IPR036950">
    <property type="entry name" value="PBP_transglycosylase"/>
</dbReference>
<evidence type="ECO:0000256" key="12">
    <source>
        <dbReference type="ARBA" id="ARBA00022960"/>
    </source>
</evidence>
<evidence type="ECO:0000256" key="4">
    <source>
        <dbReference type="ARBA" id="ARBA00007739"/>
    </source>
</evidence>
<dbReference type="InterPro" id="IPR023346">
    <property type="entry name" value="Lysozyme-like_dom_sf"/>
</dbReference>
<evidence type="ECO:0000256" key="1">
    <source>
        <dbReference type="ARBA" id="ARBA00004236"/>
    </source>
</evidence>
<comment type="catalytic activity">
    <reaction evidence="18">
        <text>Preferential cleavage: (Ac)2-L-Lys-D-Ala-|-D-Ala. Also transpeptidation of peptidyl-alanyl moieties that are N-acyl substituents of D-alanine.</text>
        <dbReference type="EC" id="3.4.16.4"/>
    </reaction>
</comment>
<dbReference type="Pfam" id="PF00912">
    <property type="entry name" value="Transgly"/>
    <property type="match status" value="1"/>
</dbReference>
<keyword evidence="14 21" id="KW-1133">Transmembrane helix</keyword>
<keyword evidence="13" id="KW-0573">Peptidoglycan synthesis</keyword>
<evidence type="ECO:0000259" key="22">
    <source>
        <dbReference type="Pfam" id="PF00905"/>
    </source>
</evidence>
<keyword evidence="8" id="KW-0328">Glycosyltransferase</keyword>
<keyword evidence="12" id="KW-0133">Cell shape</keyword>
<comment type="subcellular location">
    <subcellularLocation>
        <location evidence="1">Cell membrane</location>
    </subcellularLocation>
</comment>
<accession>A0A2U3QHL5</accession>
<dbReference type="InterPro" id="IPR012338">
    <property type="entry name" value="Beta-lactam/transpept-like"/>
</dbReference>
<evidence type="ECO:0000256" key="14">
    <source>
        <dbReference type="ARBA" id="ARBA00022989"/>
    </source>
</evidence>
<evidence type="ECO:0000313" key="25">
    <source>
        <dbReference type="Proteomes" id="UP000245125"/>
    </source>
</evidence>
<evidence type="ECO:0000256" key="18">
    <source>
        <dbReference type="ARBA" id="ARBA00034000"/>
    </source>
</evidence>
<keyword evidence="6" id="KW-0121">Carboxypeptidase</keyword>
<evidence type="ECO:0000256" key="3">
    <source>
        <dbReference type="ARBA" id="ARBA00007090"/>
    </source>
</evidence>
<organism evidence="24 25">
    <name type="scientific">Candidatus Sulfobium mesophilum</name>
    <dbReference type="NCBI Taxonomy" id="2016548"/>
    <lineage>
        <taxon>Bacteria</taxon>
        <taxon>Pseudomonadati</taxon>
        <taxon>Nitrospirota</taxon>
        <taxon>Nitrospiria</taxon>
        <taxon>Nitrospirales</taxon>
        <taxon>Nitrospiraceae</taxon>
        <taxon>Candidatus Sulfobium</taxon>
    </lineage>
</organism>
<evidence type="ECO:0000256" key="8">
    <source>
        <dbReference type="ARBA" id="ARBA00022676"/>
    </source>
</evidence>
<dbReference type="Gene3D" id="1.10.3810.10">
    <property type="entry name" value="Biosynthetic peptidoglycan transglycosylase-like"/>
    <property type="match status" value="1"/>
</dbReference>
<sequence length="604" mass="67696">MRAKKLLFVFFLLAVIFLGFFLAVFWSIPDIGPDFDYAVVVHSDDGAVLAEFYRERRFFIPRPNIPDHVKKALVAAEDHRFYAHHGFDVKGIARAVRRNITAKSVMEGGSTITQQLAKMMLKRADRSFYRKLQEILVAFRLEWKYSKEEILGLYLNLAYFGERAYGIEAAARTYFNKPAARLDVSEAALLAGLQKAPNKYSPLRNPELAQERMMKVLREMLALQFISYDEYAEAVSASITQESHFQRKDGAPYFVDLVRQNLSAKYGNALYTRGLQVFSTCDMAMQSLAEQVVRDGVRKIELRTRPDVQAALVAIDLASGEIKAMVGGTDFSRSQFNRATMALRQPGSVFKSFVYAAALQKGMSNDDSILDETVNIEDADRGRWWTPRNSENEYHGEVSLKTAFALSLNSATVRLAQRIGFDSVSEMAERCGIRSNLGTHPSLALGSYDVTLLDLTAAYVAFATGKKVTPMAYTSIKDKNGDYVEQPASSYREVLSTDIVNKMKELLRATVVSGIAGRARAAGRPVYGKTGTTNDYTDAWFVGFDDRLAVGVWVGRDDHTTIGVEETGSEAALPIWTEFMKKVRYPDRLPLMENLISMQKINPK</sequence>
<dbReference type="GO" id="GO:0071555">
    <property type="term" value="P:cell wall organization"/>
    <property type="evidence" value="ECO:0007669"/>
    <property type="project" value="UniProtKB-KW"/>
</dbReference>
<dbReference type="Proteomes" id="UP000245125">
    <property type="component" value="Unassembled WGS sequence"/>
</dbReference>
<dbReference type="GO" id="GO:0005886">
    <property type="term" value="C:plasma membrane"/>
    <property type="evidence" value="ECO:0007669"/>
    <property type="project" value="UniProtKB-SubCell"/>
</dbReference>
<dbReference type="SUPFAM" id="SSF56601">
    <property type="entry name" value="beta-lactamase/transpeptidase-like"/>
    <property type="match status" value="1"/>
</dbReference>
<name>A0A2U3QHL5_9BACT</name>
<dbReference type="GO" id="GO:0009002">
    <property type="term" value="F:serine-type D-Ala-D-Ala carboxypeptidase activity"/>
    <property type="evidence" value="ECO:0007669"/>
    <property type="project" value="UniProtKB-EC"/>
</dbReference>
<feature type="transmembrane region" description="Helical" evidence="21">
    <location>
        <begin position="7"/>
        <end position="28"/>
    </location>
</feature>
<evidence type="ECO:0000256" key="9">
    <source>
        <dbReference type="ARBA" id="ARBA00022679"/>
    </source>
</evidence>
<keyword evidence="10 21" id="KW-0812">Transmembrane</keyword>
<dbReference type="InterPro" id="IPR001264">
    <property type="entry name" value="Glyco_trans_51"/>
</dbReference>
<dbReference type="InterPro" id="IPR050396">
    <property type="entry name" value="Glycosyltr_51/Transpeptidase"/>
</dbReference>
<dbReference type="NCBIfam" id="TIGR02074">
    <property type="entry name" value="PBP_1a_fam"/>
    <property type="match status" value="1"/>
</dbReference>
<keyword evidence="25" id="KW-1185">Reference proteome</keyword>
<evidence type="ECO:0000256" key="19">
    <source>
        <dbReference type="ARBA" id="ARBA00049902"/>
    </source>
</evidence>
<evidence type="ECO:0000256" key="10">
    <source>
        <dbReference type="ARBA" id="ARBA00022692"/>
    </source>
</evidence>
<evidence type="ECO:0000256" key="7">
    <source>
        <dbReference type="ARBA" id="ARBA00022670"/>
    </source>
</evidence>
<evidence type="ECO:0000256" key="6">
    <source>
        <dbReference type="ARBA" id="ARBA00022645"/>
    </source>
</evidence>
<dbReference type="GO" id="GO:0006508">
    <property type="term" value="P:proteolysis"/>
    <property type="evidence" value="ECO:0007669"/>
    <property type="project" value="UniProtKB-KW"/>
</dbReference>
<keyword evidence="7" id="KW-0645">Protease</keyword>
<keyword evidence="5" id="KW-1003">Cell membrane</keyword>
<protein>
    <submittedName>
        <fullName evidence="24">Penicillin-binding protein 1</fullName>
    </submittedName>
</protein>
<gene>
    <name evidence="24" type="ORF">NBG4_370018</name>
</gene>
<comment type="similarity">
    <text evidence="3">In the C-terminal section; belongs to the transpeptidase family.</text>
</comment>
<keyword evidence="17" id="KW-0961">Cell wall biogenesis/degradation</keyword>
<evidence type="ECO:0000313" key="24">
    <source>
        <dbReference type="EMBL" id="SPQ00903.1"/>
    </source>
</evidence>
<dbReference type="SUPFAM" id="SSF53955">
    <property type="entry name" value="Lysozyme-like"/>
    <property type="match status" value="1"/>
</dbReference>
<evidence type="ECO:0000259" key="23">
    <source>
        <dbReference type="Pfam" id="PF00912"/>
    </source>
</evidence>
<dbReference type="GO" id="GO:0008955">
    <property type="term" value="F:peptidoglycan glycosyltransferase activity"/>
    <property type="evidence" value="ECO:0007669"/>
    <property type="project" value="UniProtKB-EC"/>
</dbReference>
<evidence type="ECO:0000256" key="17">
    <source>
        <dbReference type="ARBA" id="ARBA00023316"/>
    </source>
</evidence>
<dbReference type="PANTHER" id="PTHR32282:SF11">
    <property type="entry name" value="PENICILLIN-BINDING PROTEIN 1B"/>
    <property type="match status" value="1"/>
</dbReference>
<feature type="domain" description="Glycosyl transferase family 51" evidence="23">
    <location>
        <begin position="46"/>
        <end position="220"/>
    </location>
</feature>
<dbReference type="AlphaFoldDB" id="A0A2U3QHL5"/>
<keyword evidence="11" id="KW-0378">Hydrolase</keyword>
<evidence type="ECO:0000256" key="20">
    <source>
        <dbReference type="ARBA" id="ARBA00060592"/>
    </source>
</evidence>
<dbReference type="Gene3D" id="3.40.710.10">
    <property type="entry name" value="DD-peptidase/beta-lactamase superfamily"/>
    <property type="match status" value="1"/>
</dbReference>
<dbReference type="GO" id="GO:0008360">
    <property type="term" value="P:regulation of cell shape"/>
    <property type="evidence" value="ECO:0007669"/>
    <property type="project" value="UniProtKB-KW"/>
</dbReference>
<dbReference type="Pfam" id="PF00905">
    <property type="entry name" value="Transpeptidase"/>
    <property type="match status" value="1"/>
</dbReference>
<dbReference type="FunFam" id="1.10.3810.10:FF:000003">
    <property type="entry name" value="Penicillin-binding protein 1a"/>
    <property type="match status" value="1"/>
</dbReference>
<evidence type="ECO:0000256" key="2">
    <source>
        <dbReference type="ARBA" id="ARBA00004752"/>
    </source>
</evidence>
<proteinExistence type="inferred from homology"/>
<reference evidence="25" key="1">
    <citation type="submission" date="2018-03" db="EMBL/GenBank/DDBJ databases">
        <authorList>
            <person name="Zecchin S."/>
        </authorList>
    </citation>
    <scope>NUCLEOTIDE SEQUENCE [LARGE SCALE GENOMIC DNA]</scope>
</reference>
<dbReference type="EMBL" id="OUUY01000083">
    <property type="protein sequence ID" value="SPQ00903.1"/>
    <property type="molecule type" value="Genomic_DNA"/>
</dbReference>
<comment type="catalytic activity">
    <reaction evidence="19">
        <text>[GlcNAc-(1-&gt;4)-Mur2Ac(oyl-L-Ala-gamma-D-Glu-L-Lys-D-Ala-D-Ala)](n)-di-trans,octa-cis-undecaprenyl diphosphate + beta-D-GlcNAc-(1-&gt;4)-Mur2Ac(oyl-L-Ala-gamma-D-Glu-L-Lys-D-Ala-D-Ala)-di-trans,octa-cis-undecaprenyl diphosphate = [GlcNAc-(1-&gt;4)-Mur2Ac(oyl-L-Ala-gamma-D-Glu-L-Lys-D-Ala-D-Ala)](n+1)-di-trans,octa-cis-undecaprenyl diphosphate + di-trans,octa-cis-undecaprenyl diphosphate + H(+)</text>
        <dbReference type="Rhea" id="RHEA:23708"/>
        <dbReference type="Rhea" id="RHEA-COMP:9602"/>
        <dbReference type="Rhea" id="RHEA-COMP:9603"/>
        <dbReference type="ChEBI" id="CHEBI:15378"/>
        <dbReference type="ChEBI" id="CHEBI:58405"/>
        <dbReference type="ChEBI" id="CHEBI:60033"/>
        <dbReference type="ChEBI" id="CHEBI:78435"/>
        <dbReference type="EC" id="2.4.99.28"/>
    </reaction>
</comment>
<comment type="pathway">
    <text evidence="2">Cell wall biogenesis; peptidoglycan biosynthesis.</text>
</comment>
<evidence type="ECO:0000256" key="15">
    <source>
        <dbReference type="ARBA" id="ARBA00023136"/>
    </source>
</evidence>
<dbReference type="GO" id="GO:0009252">
    <property type="term" value="P:peptidoglycan biosynthetic process"/>
    <property type="evidence" value="ECO:0007669"/>
    <property type="project" value="UniProtKB-KW"/>
</dbReference>
<comment type="pathway">
    <text evidence="20">Glycan biosynthesis.</text>
</comment>
<comment type="similarity">
    <text evidence="4">In the N-terminal section; belongs to the glycosyltransferase 51 family.</text>
</comment>
<keyword evidence="16" id="KW-0511">Multifunctional enzyme</keyword>
<feature type="domain" description="Penicillin-binding protein transpeptidase" evidence="22">
    <location>
        <begin position="311"/>
        <end position="546"/>
    </location>
</feature>
<evidence type="ECO:0000256" key="13">
    <source>
        <dbReference type="ARBA" id="ARBA00022984"/>
    </source>
</evidence>
<dbReference type="InterPro" id="IPR001460">
    <property type="entry name" value="PCN-bd_Tpept"/>
</dbReference>
<dbReference type="GO" id="GO:0030288">
    <property type="term" value="C:outer membrane-bounded periplasmic space"/>
    <property type="evidence" value="ECO:0007669"/>
    <property type="project" value="TreeGrafter"/>
</dbReference>
<keyword evidence="15 21" id="KW-0472">Membrane</keyword>
<keyword evidence="9" id="KW-0808">Transferase</keyword>
<dbReference type="PANTHER" id="PTHR32282">
    <property type="entry name" value="BINDING PROTEIN TRANSPEPTIDASE, PUTATIVE-RELATED"/>
    <property type="match status" value="1"/>
</dbReference>
<evidence type="ECO:0000256" key="16">
    <source>
        <dbReference type="ARBA" id="ARBA00023268"/>
    </source>
</evidence>
<evidence type="ECO:0000256" key="21">
    <source>
        <dbReference type="SAM" id="Phobius"/>
    </source>
</evidence>
<evidence type="ECO:0000256" key="5">
    <source>
        <dbReference type="ARBA" id="ARBA00022475"/>
    </source>
</evidence>
<dbReference type="GO" id="GO:0008658">
    <property type="term" value="F:penicillin binding"/>
    <property type="evidence" value="ECO:0007669"/>
    <property type="project" value="InterPro"/>
</dbReference>
<evidence type="ECO:0000256" key="11">
    <source>
        <dbReference type="ARBA" id="ARBA00022801"/>
    </source>
</evidence>